<comment type="caution">
    <text evidence="1">The sequence shown here is derived from an EMBL/GenBank/DDBJ whole genome shotgun (WGS) entry which is preliminary data.</text>
</comment>
<keyword evidence="2" id="KW-1185">Reference proteome</keyword>
<evidence type="ECO:0000313" key="1">
    <source>
        <dbReference type="EMBL" id="CAD5221902.1"/>
    </source>
</evidence>
<proteinExistence type="predicted"/>
<dbReference type="EMBL" id="CAJFDH010000004">
    <property type="protein sequence ID" value="CAD5221902.1"/>
    <property type="molecule type" value="Genomic_DNA"/>
</dbReference>
<sequence>MLTKPLIATLLLRAEEQVLVRPNQWGYLYNLIKIQREKDWKFNEFWVTMRNFHVFRPNYLYLAQHGDAFAIRKLLGVTGEIHLSPKIIVVDKVEMVYPNGYNKSWPGICAGNG</sequence>
<dbReference type="EMBL" id="CAJFCW020000004">
    <property type="protein sequence ID" value="CAG9115641.1"/>
    <property type="molecule type" value="Genomic_DNA"/>
</dbReference>
<dbReference type="Proteomes" id="UP000783686">
    <property type="component" value="Unassembled WGS sequence"/>
</dbReference>
<protein>
    <submittedName>
        <fullName evidence="1">Uncharacterized protein</fullName>
    </submittedName>
</protein>
<gene>
    <name evidence="1" type="ORF">BOKJ2_LOCUS9677</name>
</gene>
<accession>A0A811L2X5</accession>
<reference evidence="1" key="1">
    <citation type="submission" date="2020-09" db="EMBL/GenBank/DDBJ databases">
        <authorList>
            <person name="Kikuchi T."/>
        </authorList>
    </citation>
    <scope>NUCLEOTIDE SEQUENCE</scope>
    <source>
        <strain evidence="1">SH1</strain>
    </source>
</reference>
<name>A0A811L2X5_9BILA</name>
<organism evidence="1 2">
    <name type="scientific">Bursaphelenchus okinawaensis</name>
    <dbReference type="NCBI Taxonomy" id="465554"/>
    <lineage>
        <taxon>Eukaryota</taxon>
        <taxon>Metazoa</taxon>
        <taxon>Ecdysozoa</taxon>
        <taxon>Nematoda</taxon>
        <taxon>Chromadorea</taxon>
        <taxon>Rhabditida</taxon>
        <taxon>Tylenchina</taxon>
        <taxon>Tylenchomorpha</taxon>
        <taxon>Aphelenchoidea</taxon>
        <taxon>Aphelenchoididae</taxon>
        <taxon>Bursaphelenchus</taxon>
    </lineage>
</organism>
<dbReference type="Proteomes" id="UP000614601">
    <property type="component" value="Unassembled WGS sequence"/>
</dbReference>
<evidence type="ECO:0000313" key="2">
    <source>
        <dbReference type="Proteomes" id="UP000614601"/>
    </source>
</evidence>
<dbReference type="OrthoDB" id="5865932at2759"/>
<dbReference type="AlphaFoldDB" id="A0A811L2X5"/>